<accession>A0ABR8XPI1</accession>
<dbReference type="EMBL" id="JACSPW010000011">
    <property type="protein sequence ID" value="MBD8033859.1"/>
    <property type="molecule type" value="Genomic_DNA"/>
</dbReference>
<dbReference type="NCBIfam" id="NF006771">
    <property type="entry name" value="PRK09290.1-5"/>
    <property type="match status" value="1"/>
</dbReference>
<proteinExistence type="inferred from homology"/>
<organism evidence="3 4">
    <name type="scientific">Solibacillus merdavium</name>
    <dbReference type="NCBI Taxonomy" id="2762218"/>
    <lineage>
        <taxon>Bacteria</taxon>
        <taxon>Bacillati</taxon>
        <taxon>Bacillota</taxon>
        <taxon>Bacilli</taxon>
        <taxon>Bacillales</taxon>
        <taxon>Caryophanaceae</taxon>
        <taxon>Solibacillus</taxon>
    </lineage>
</organism>
<dbReference type="NCBIfam" id="TIGR01879">
    <property type="entry name" value="hydantase"/>
    <property type="match status" value="1"/>
</dbReference>
<evidence type="ECO:0000313" key="4">
    <source>
        <dbReference type="Proteomes" id="UP000600565"/>
    </source>
</evidence>
<sequence length="415" mass="45426">MLKTNRERLKNSIELFSQFGATENNGVTRLSLSHEDILARNKLKETCEQLGMIVTTDDMGTMYATLPGKSNNLPIVMGSHLDSVIKGGRFDGVLGVLTALEAVQTIIDAGLELNHPLTIVNFTNEEGARFEPSLMASGVLSGKFEKEKMLASTDVEGVTFEQALKESGYEGDIANRLTDAHAYLELHIEQGPVLEHYETEIGIVEGVLGMVCYDITLTGESNHAGTTPISMRKDSMFAAMQIISILQNKLKQLPDDLVYTIGRINAYPNIHTVIPNKVTFSLESRHQDPSVIAQVEQIIFDLPKEIENCQLSYSKLWSRDTVHFAPEVVGAVAASADDLGYSSRHMYSGAGHDAQFIAGYIPSTMIFVPSANGYSHREDEYTSFEECSKGADVLVNAVLKVAESSVLPVNSVSMK</sequence>
<dbReference type="PANTHER" id="PTHR32494">
    <property type="entry name" value="ALLANTOATE DEIMINASE-RELATED"/>
    <property type="match status" value="1"/>
</dbReference>
<dbReference type="Gene3D" id="3.40.630.10">
    <property type="entry name" value="Zn peptidases"/>
    <property type="match status" value="1"/>
</dbReference>
<dbReference type="CDD" id="cd03884">
    <property type="entry name" value="M20_bAS"/>
    <property type="match status" value="1"/>
</dbReference>
<dbReference type="InterPro" id="IPR010158">
    <property type="entry name" value="Amidase_Cbmase"/>
</dbReference>
<comment type="similarity">
    <text evidence="1">Belongs to the peptidase M20 family.</text>
</comment>
<dbReference type="Proteomes" id="UP000600565">
    <property type="component" value="Unassembled WGS sequence"/>
</dbReference>
<dbReference type="InterPro" id="IPR036264">
    <property type="entry name" value="Bact_exopeptidase_dim_dom"/>
</dbReference>
<dbReference type="InterPro" id="IPR002933">
    <property type="entry name" value="Peptidase_M20"/>
</dbReference>
<reference evidence="3 4" key="1">
    <citation type="submission" date="2020-08" db="EMBL/GenBank/DDBJ databases">
        <title>A Genomic Blueprint of the Chicken Gut Microbiome.</title>
        <authorList>
            <person name="Gilroy R."/>
            <person name="Ravi A."/>
            <person name="Getino M."/>
            <person name="Pursley I."/>
            <person name="Horton D.L."/>
            <person name="Alikhan N.-F."/>
            <person name="Baker D."/>
            <person name="Gharbi K."/>
            <person name="Hall N."/>
            <person name="Watson M."/>
            <person name="Adriaenssens E.M."/>
            <person name="Foster-Nyarko E."/>
            <person name="Jarju S."/>
            <person name="Secka A."/>
            <person name="Antonio M."/>
            <person name="Oren A."/>
            <person name="Chaudhuri R."/>
            <person name="La Ragione R.M."/>
            <person name="Hildebrand F."/>
            <person name="Pallen M.J."/>
        </authorList>
    </citation>
    <scope>NUCLEOTIDE SEQUENCE [LARGE SCALE GENOMIC DNA]</scope>
    <source>
        <strain evidence="3 4">Sa1YVA6</strain>
    </source>
</reference>
<dbReference type="Pfam" id="PF01546">
    <property type="entry name" value="Peptidase_M20"/>
    <property type="match status" value="1"/>
</dbReference>
<name>A0ABR8XPI1_9BACL</name>
<evidence type="ECO:0000256" key="1">
    <source>
        <dbReference type="ARBA" id="ARBA00006153"/>
    </source>
</evidence>
<evidence type="ECO:0000313" key="3">
    <source>
        <dbReference type="EMBL" id="MBD8033859.1"/>
    </source>
</evidence>
<keyword evidence="4" id="KW-1185">Reference proteome</keyword>
<evidence type="ECO:0000256" key="2">
    <source>
        <dbReference type="ARBA" id="ARBA00022801"/>
    </source>
</evidence>
<dbReference type="Gene3D" id="3.30.70.360">
    <property type="match status" value="1"/>
</dbReference>
<dbReference type="PANTHER" id="PTHR32494:SF5">
    <property type="entry name" value="ALLANTOATE AMIDOHYDROLASE"/>
    <property type="match status" value="1"/>
</dbReference>
<dbReference type="GO" id="GO:0016787">
    <property type="term" value="F:hydrolase activity"/>
    <property type="evidence" value="ECO:0007669"/>
    <property type="project" value="UniProtKB-KW"/>
</dbReference>
<dbReference type="RefSeq" id="WP_191704379.1">
    <property type="nucleotide sequence ID" value="NZ_JACSPW010000011.1"/>
</dbReference>
<keyword evidence="2 3" id="KW-0378">Hydrolase</keyword>
<dbReference type="SUPFAM" id="SSF55031">
    <property type="entry name" value="Bacterial exopeptidase dimerisation domain"/>
    <property type="match status" value="1"/>
</dbReference>
<comment type="caution">
    <text evidence="3">The sequence shown here is derived from an EMBL/GenBank/DDBJ whole genome shotgun (WGS) entry which is preliminary data.</text>
</comment>
<dbReference type="PIRSF" id="PIRSF001235">
    <property type="entry name" value="Amidase_carbamoylase"/>
    <property type="match status" value="1"/>
</dbReference>
<dbReference type="SUPFAM" id="SSF53187">
    <property type="entry name" value="Zn-dependent exopeptidases"/>
    <property type="match status" value="1"/>
</dbReference>
<gene>
    <name evidence="3" type="ORF">H9632_12380</name>
</gene>
<protein>
    <submittedName>
        <fullName evidence="3">Zn-dependent hydrolase</fullName>
    </submittedName>
</protein>